<evidence type="ECO:0000256" key="3">
    <source>
        <dbReference type="ARBA" id="ARBA00015802"/>
    </source>
</evidence>
<evidence type="ECO:0000256" key="4">
    <source>
        <dbReference type="ARBA" id="ARBA00022490"/>
    </source>
</evidence>
<dbReference type="EMBL" id="SRMA01026851">
    <property type="protein sequence ID" value="TRY66390.1"/>
    <property type="molecule type" value="Genomic_DNA"/>
</dbReference>
<evidence type="ECO:0000256" key="2">
    <source>
        <dbReference type="ARBA" id="ARBA00004496"/>
    </source>
</evidence>
<evidence type="ECO:0000256" key="1">
    <source>
        <dbReference type="ARBA" id="ARBA00004294"/>
    </source>
</evidence>
<dbReference type="GO" id="GO:0005829">
    <property type="term" value="C:cytosol"/>
    <property type="evidence" value="ECO:0007669"/>
    <property type="project" value="TreeGrafter"/>
</dbReference>
<gene>
    <name evidence="9" type="ORF">DNTS_003355</name>
</gene>
<dbReference type="AlphaFoldDB" id="A0A553NLX0"/>
<accession>A0A553NLX0</accession>
<evidence type="ECO:0000313" key="9">
    <source>
        <dbReference type="EMBL" id="TRY66390.1"/>
    </source>
</evidence>
<keyword evidence="7" id="KW-0496">Mitochondrion</keyword>
<dbReference type="PANTHER" id="PTHR35447">
    <property type="entry name" value="BH3-INTERACTING DOMAIN DEATH AGONIST"/>
    <property type="match status" value="1"/>
</dbReference>
<dbReference type="Proteomes" id="UP000316079">
    <property type="component" value="Unassembled WGS sequence"/>
</dbReference>
<dbReference type="OrthoDB" id="9941774at2759"/>
<keyword evidence="8" id="KW-0472">Membrane</keyword>
<evidence type="ECO:0000256" key="8">
    <source>
        <dbReference type="ARBA" id="ARBA00023136"/>
    </source>
</evidence>
<evidence type="ECO:0000256" key="5">
    <source>
        <dbReference type="ARBA" id="ARBA00022703"/>
    </source>
</evidence>
<dbReference type="GO" id="GO:0008637">
    <property type="term" value="P:apoptotic mitochondrial changes"/>
    <property type="evidence" value="ECO:0007669"/>
    <property type="project" value="TreeGrafter"/>
</dbReference>
<protein>
    <recommendedName>
        <fullName evidence="3">BH3-interacting domain death agonist</fullName>
    </recommendedName>
</protein>
<dbReference type="Gene3D" id="1.10.437.10">
    <property type="entry name" value="Blc2-like"/>
    <property type="match status" value="1"/>
</dbReference>
<dbReference type="GO" id="GO:2001238">
    <property type="term" value="P:positive regulation of extrinsic apoptotic signaling pathway"/>
    <property type="evidence" value="ECO:0007669"/>
    <property type="project" value="TreeGrafter"/>
</dbReference>
<dbReference type="InterPro" id="IPR010479">
    <property type="entry name" value="BID"/>
</dbReference>
<keyword evidence="6" id="KW-1000">Mitochondrion outer membrane</keyword>
<comment type="subcellular location">
    <subcellularLocation>
        <location evidence="2">Cytoplasm</location>
    </subcellularLocation>
    <subcellularLocation>
        <location evidence="1">Mitochondrion outer membrane</location>
    </subcellularLocation>
</comment>
<keyword evidence="10" id="KW-1185">Reference proteome</keyword>
<dbReference type="InterPro" id="IPR036834">
    <property type="entry name" value="Bcl-2-like_sf"/>
</dbReference>
<reference evidence="9 10" key="1">
    <citation type="journal article" date="2019" name="Sci. Data">
        <title>Hybrid genome assembly and annotation of Danionella translucida.</title>
        <authorList>
            <person name="Kadobianskyi M."/>
            <person name="Schulze L."/>
            <person name="Schuelke M."/>
            <person name="Judkewitz B."/>
        </authorList>
    </citation>
    <scope>NUCLEOTIDE SEQUENCE [LARGE SCALE GENOMIC DNA]</scope>
    <source>
        <strain evidence="9 10">Bolton</strain>
    </source>
</reference>
<evidence type="ECO:0000256" key="7">
    <source>
        <dbReference type="ARBA" id="ARBA00023128"/>
    </source>
</evidence>
<comment type="caution">
    <text evidence="9">The sequence shown here is derived from an EMBL/GenBank/DDBJ whole genome shotgun (WGS) entry which is preliminary data.</text>
</comment>
<evidence type="ECO:0000256" key="6">
    <source>
        <dbReference type="ARBA" id="ARBA00022787"/>
    </source>
</evidence>
<name>A0A553NLX0_9TELE</name>
<organism evidence="9 10">
    <name type="scientific">Danionella cerebrum</name>
    <dbReference type="NCBI Taxonomy" id="2873325"/>
    <lineage>
        <taxon>Eukaryota</taxon>
        <taxon>Metazoa</taxon>
        <taxon>Chordata</taxon>
        <taxon>Craniata</taxon>
        <taxon>Vertebrata</taxon>
        <taxon>Euteleostomi</taxon>
        <taxon>Actinopterygii</taxon>
        <taxon>Neopterygii</taxon>
        <taxon>Teleostei</taxon>
        <taxon>Ostariophysi</taxon>
        <taxon>Cypriniformes</taxon>
        <taxon>Danionidae</taxon>
        <taxon>Danioninae</taxon>
        <taxon>Danionella</taxon>
    </lineage>
</organism>
<dbReference type="GO" id="GO:0090200">
    <property type="term" value="P:positive regulation of release of cytochrome c from mitochondria"/>
    <property type="evidence" value="ECO:0007669"/>
    <property type="project" value="TreeGrafter"/>
</dbReference>
<proteinExistence type="predicted"/>
<dbReference type="SUPFAM" id="SSF56854">
    <property type="entry name" value="Bcl-2 inhibitors of programmed cell death"/>
    <property type="match status" value="1"/>
</dbReference>
<dbReference type="GO" id="GO:2001244">
    <property type="term" value="P:positive regulation of intrinsic apoptotic signaling pathway"/>
    <property type="evidence" value="ECO:0007669"/>
    <property type="project" value="TreeGrafter"/>
</dbReference>
<sequence length="182" mass="21040">MDTEHFPNTSLVLLSFFEQKGYQNIELKRECDALEQLYLPTNLRNNHNDECLQTDGHSPSAFRDLLSELQHPVQPHLPENAEEIQAAREMAAELIQIADLLEHRVLSLAAERLSKNLRSSQEQNWGRYLSSGVQALLQQVPRAREFQKELVEMAFTFVLMKSVCERTPNFLYGLYGIVTQYF</sequence>
<dbReference type="Pfam" id="PF06393">
    <property type="entry name" value="BID"/>
    <property type="match status" value="1"/>
</dbReference>
<dbReference type="PANTHER" id="PTHR35447:SF1">
    <property type="entry name" value="BH3-INTERACTING DOMAIN DEATH AGONIST"/>
    <property type="match status" value="1"/>
</dbReference>
<keyword evidence="5" id="KW-0053">Apoptosis</keyword>
<keyword evidence="4" id="KW-0963">Cytoplasm</keyword>
<dbReference type="GO" id="GO:0005741">
    <property type="term" value="C:mitochondrial outer membrane"/>
    <property type="evidence" value="ECO:0007669"/>
    <property type="project" value="UniProtKB-SubCell"/>
</dbReference>
<evidence type="ECO:0000313" key="10">
    <source>
        <dbReference type="Proteomes" id="UP000316079"/>
    </source>
</evidence>
<dbReference type="STRING" id="623744.A0A553NLX0"/>